<feature type="region of interest" description="Disordered" evidence="6">
    <location>
        <begin position="34"/>
        <end position="75"/>
    </location>
</feature>
<feature type="domain" description="Glycosyltransferase 2-like" evidence="7">
    <location>
        <begin position="126"/>
        <end position="251"/>
    </location>
</feature>
<dbReference type="EMBL" id="MU069568">
    <property type="protein sequence ID" value="KAF5838717.1"/>
    <property type="molecule type" value="Genomic_DNA"/>
</dbReference>
<evidence type="ECO:0000256" key="6">
    <source>
        <dbReference type="SAM" id="MobiDB-lite"/>
    </source>
</evidence>
<dbReference type="InterPro" id="IPR001173">
    <property type="entry name" value="Glyco_trans_2-like"/>
</dbReference>
<feature type="compositionally biased region" description="Gly residues" evidence="6">
    <location>
        <begin position="54"/>
        <end position="64"/>
    </location>
</feature>
<evidence type="ECO:0000256" key="1">
    <source>
        <dbReference type="ARBA" id="ARBA00004236"/>
    </source>
</evidence>
<name>A0ABQ7GVS9_DUNSA</name>
<evidence type="ECO:0000313" key="8">
    <source>
        <dbReference type="EMBL" id="KAF5838717.1"/>
    </source>
</evidence>
<feature type="region of interest" description="Disordered" evidence="6">
    <location>
        <begin position="243"/>
        <end position="273"/>
    </location>
</feature>
<keyword evidence="3" id="KW-0328">Glycosyltransferase</keyword>
<dbReference type="Pfam" id="PF00535">
    <property type="entry name" value="Glycos_transf_2"/>
    <property type="match status" value="1"/>
</dbReference>
<evidence type="ECO:0000313" key="9">
    <source>
        <dbReference type="Proteomes" id="UP000815325"/>
    </source>
</evidence>
<dbReference type="GO" id="GO:0016740">
    <property type="term" value="F:transferase activity"/>
    <property type="evidence" value="ECO:0007669"/>
    <property type="project" value="UniProtKB-KW"/>
</dbReference>
<keyword evidence="9" id="KW-1185">Reference proteome</keyword>
<comment type="caution">
    <text evidence="8">The sequence shown here is derived from an EMBL/GenBank/DDBJ whole genome shotgun (WGS) entry which is preliminary data.</text>
</comment>
<protein>
    <submittedName>
        <fullName evidence="8">Nucleotide-diphospho-sugar transferase</fullName>
    </submittedName>
</protein>
<gene>
    <name evidence="8" type="ORF">DUNSADRAFT_2342</name>
</gene>
<comment type="subcellular location">
    <subcellularLocation>
        <location evidence="1">Cell membrane</location>
    </subcellularLocation>
</comment>
<sequence length="420" mass="45669">MLHARQALRLQLQGSCVGSKQACRTSLTWQSRKSIRHTRLGSSSGKSEASSGDLSGGHGGGGNNGRSIRNESGGDGPRAWGPVASLLGGLLQAFLGWMLFLTLGSTANDLIHIRDQKHDTAGWKVSIIIPALNEEGCICALVQKLYAMYAPEALEIIVVDGGSSDRTTSEARRGGASKVLTSSQRGRAAQMNVGAASASGDILVFMHADTTKPPADLPHVLRRALAEPRTCVVGMLTLIRGTPKKRKGDTASNNSRATMQHAEGSHATAADDQEKDGPLLKFMTFHQCIKTSFYPMLLQPVWYLQGFRLLFGDQVMCCRRNDFTAVQGFKTNLPIMEDADLCIRLHKAGPSEACKLGYRGHGRVHQLMGSTTETSGRRLEEWGNLWGSWVLFRIAISWYCGASGDQLKSLYTKLYTDAFR</sequence>
<keyword evidence="4 8" id="KW-0808">Transferase</keyword>
<accession>A0ABQ7GVS9</accession>
<evidence type="ECO:0000256" key="5">
    <source>
        <dbReference type="ARBA" id="ARBA00023136"/>
    </source>
</evidence>
<organism evidence="8 9">
    <name type="scientific">Dunaliella salina</name>
    <name type="common">Green alga</name>
    <name type="synonym">Protococcus salinus</name>
    <dbReference type="NCBI Taxonomy" id="3046"/>
    <lineage>
        <taxon>Eukaryota</taxon>
        <taxon>Viridiplantae</taxon>
        <taxon>Chlorophyta</taxon>
        <taxon>core chlorophytes</taxon>
        <taxon>Chlorophyceae</taxon>
        <taxon>CS clade</taxon>
        <taxon>Chlamydomonadales</taxon>
        <taxon>Dunaliellaceae</taxon>
        <taxon>Dunaliella</taxon>
    </lineage>
</organism>
<evidence type="ECO:0000256" key="4">
    <source>
        <dbReference type="ARBA" id="ARBA00022679"/>
    </source>
</evidence>
<evidence type="ECO:0000256" key="2">
    <source>
        <dbReference type="ARBA" id="ARBA00022475"/>
    </source>
</evidence>
<dbReference type="Proteomes" id="UP000815325">
    <property type="component" value="Unassembled WGS sequence"/>
</dbReference>
<reference evidence="8" key="1">
    <citation type="submission" date="2017-08" db="EMBL/GenBank/DDBJ databases">
        <authorList>
            <person name="Polle J.E."/>
            <person name="Barry K."/>
            <person name="Cushman J."/>
            <person name="Schmutz J."/>
            <person name="Tran D."/>
            <person name="Hathwaick L.T."/>
            <person name="Yim W.C."/>
            <person name="Jenkins J."/>
            <person name="Mckie-Krisberg Z.M."/>
            <person name="Prochnik S."/>
            <person name="Lindquist E."/>
            <person name="Dockter R.B."/>
            <person name="Adam C."/>
            <person name="Molina H."/>
            <person name="Bunkerborg J."/>
            <person name="Jin E."/>
            <person name="Buchheim M."/>
            <person name="Magnuson J."/>
        </authorList>
    </citation>
    <scope>NUCLEOTIDE SEQUENCE</scope>
    <source>
        <strain evidence="8">CCAP 19/18</strain>
    </source>
</reference>
<feature type="compositionally biased region" description="Low complexity" evidence="6">
    <location>
        <begin position="41"/>
        <end position="53"/>
    </location>
</feature>
<dbReference type="PANTHER" id="PTHR43646">
    <property type="entry name" value="GLYCOSYLTRANSFERASE"/>
    <property type="match status" value="1"/>
</dbReference>
<evidence type="ECO:0000256" key="3">
    <source>
        <dbReference type="ARBA" id="ARBA00022676"/>
    </source>
</evidence>
<dbReference type="InterPro" id="IPR029044">
    <property type="entry name" value="Nucleotide-diphossugar_trans"/>
</dbReference>
<dbReference type="PANTHER" id="PTHR43646:SF2">
    <property type="entry name" value="GLYCOSYLTRANSFERASE 2-LIKE DOMAIN-CONTAINING PROTEIN"/>
    <property type="match status" value="1"/>
</dbReference>
<keyword evidence="5" id="KW-0472">Membrane</keyword>
<dbReference type="SUPFAM" id="SSF53448">
    <property type="entry name" value="Nucleotide-diphospho-sugar transferases"/>
    <property type="match status" value="1"/>
</dbReference>
<dbReference type="Gene3D" id="3.90.550.10">
    <property type="entry name" value="Spore Coat Polysaccharide Biosynthesis Protein SpsA, Chain A"/>
    <property type="match status" value="1"/>
</dbReference>
<keyword evidence="2" id="KW-1003">Cell membrane</keyword>
<evidence type="ECO:0000259" key="7">
    <source>
        <dbReference type="Pfam" id="PF00535"/>
    </source>
</evidence>
<proteinExistence type="predicted"/>